<protein>
    <submittedName>
        <fullName evidence="5">UDP-glucose 4-epimerase</fullName>
    </submittedName>
</protein>
<dbReference type="Proteomes" id="UP000482960">
    <property type="component" value="Unassembled WGS sequence"/>
</dbReference>
<accession>A0A6V8LA50</accession>
<dbReference type="InterPro" id="IPR001509">
    <property type="entry name" value="Epimerase_deHydtase"/>
</dbReference>
<dbReference type="EMBL" id="BLPG01000001">
    <property type="protein sequence ID" value="GFJ94083.1"/>
    <property type="molecule type" value="Genomic_DNA"/>
</dbReference>
<dbReference type="RefSeq" id="WP_173081008.1">
    <property type="nucleotide sequence ID" value="NZ_BAABJB010000001.1"/>
</dbReference>
<comment type="similarity">
    <text evidence="1">Belongs to the NAD(P)-dependent epimerase/dehydratase family.</text>
</comment>
<feature type="domain" description="NAD-dependent epimerase/dehydratase" evidence="4">
    <location>
        <begin position="3"/>
        <end position="226"/>
    </location>
</feature>
<keyword evidence="6" id="KW-1185">Reference proteome</keyword>
<evidence type="ECO:0000256" key="2">
    <source>
        <dbReference type="ARBA" id="ARBA00023002"/>
    </source>
</evidence>
<name>A0A6V8LA50_9ACTN</name>
<keyword evidence="2" id="KW-0560">Oxidoreductase</keyword>
<keyword evidence="3" id="KW-0520">NAD</keyword>
<organism evidence="5 6">
    <name type="scientific">Phytohabitans rumicis</name>
    <dbReference type="NCBI Taxonomy" id="1076125"/>
    <lineage>
        <taxon>Bacteria</taxon>
        <taxon>Bacillati</taxon>
        <taxon>Actinomycetota</taxon>
        <taxon>Actinomycetes</taxon>
        <taxon>Micromonosporales</taxon>
        <taxon>Micromonosporaceae</taxon>
    </lineage>
</organism>
<reference evidence="5 6" key="1">
    <citation type="submission" date="2020-03" db="EMBL/GenBank/DDBJ databases">
        <title>Whole genome shotgun sequence of Phytohabitans rumicis NBRC 108638.</title>
        <authorList>
            <person name="Komaki H."/>
            <person name="Tamura T."/>
        </authorList>
    </citation>
    <scope>NUCLEOTIDE SEQUENCE [LARGE SCALE GENOMIC DNA]</scope>
    <source>
        <strain evidence="5 6">NBRC 108638</strain>
    </source>
</reference>
<proteinExistence type="inferred from homology"/>
<evidence type="ECO:0000313" key="6">
    <source>
        <dbReference type="Proteomes" id="UP000482960"/>
    </source>
</evidence>
<dbReference type="PANTHER" id="PTHR43103">
    <property type="entry name" value="NUCLEOSIDE-DIPHOSPHATE-SUGAR EPIMERASE"/>
    <property type="match status" value="1"/>
</dbReference>
<dbReference type="PANTHER" id="PTHR43103:SF5">
    <property type="entry name" value="4-EPIMERASE, PUTATIVE (AFU_ORTHOLOGUE AFUA_7G00360)-RELATED"/>
    <property type="match status" value="1"/>
</dbReference>
<evidence type="ECO:0000256" key="3">
    <source>
        <dbReference type="ARBA" id="ARBA00023027"/>
    </source>
</evidence>
<reference evidence="5 6" key="2">
    <citation type="submission" date="2020-03" db="EMBL/GenBank/DDBJ databases">
        <authorList>
            <person name="Ichikawa N."/>
            <person name="Kimura A."/>
            <person name="Kitahashi Y."/>
            <person name="Uohara A."/>
        </authorList>
    </citation>
    <scope>NUCLEOTIDE SEQUENCE [LARGE SCALE GENOMIC DNA]</scope>
    <source>
        <strain evidence="5 6">NBRC 108638</strain>
    </source>
</reference>
<dbReference type="Gene3D" id="3.40.50.720">
    <property type="entry name" value="NAD(P)-binding Rossmann-like Domain"/>
    <property type="match status" value="1"/>
</dbReference>
<dbReference type="GO" id="GO:0016491">
    <property type="term" value="F:oxidoreductase activity"/>
    <property type="evidence" value="ECO:0007669"/>
    <property type="project" value="UniProtKB-KW"/>
</dbReference>
<dbReference type="SUPFAM" id="SSF51735">
    <property type="entry name" value="NAD(P)-binding Rossmann-fold domains"/>
    <property type="match status" value="1"/>
</dbReference>
<evidence type="ECO:0000259" key="4">
    <source>
        <dbReference type="Pfam" id="PF01370"/>
    </source>
</evidence>
<sequence>MRIAVTGSSGKLGTATVARLRADGHDVLGLDLAGTPGAGFTRVDLADYGQALDALLGVTARHAGLDALVHLAAIPVNGLVPDVTTFHTNMTVSFNVFHAALRAGITTVVYASSITALGFPFDEPPAYLPLDEASEPRANNTYGLVKVLEETMAAQLVRWRPELSITALRFTNVTGPGDYATFAERGHDPAYRRVLLWSYVDARDAATAVALALAAARPGFAVYNVAASDTGLTVPSTELVAGAFPDVPLRKELARHETLLSIDAARRELGYEPVHLWRSEL</sequence>
<dbReference type="AlphaFoldDB" id="A0A6V8LA50"/>
<comment type="caution">
    <text evidence="5">The sequence shown here is derived from an EMBL/GenBank/DDBJ whole genome shotgun (WGS) entry which is preliminary data.</text>
</comment>
<evidence type="ECO:0000313" key="5">
    <source>
        <dbReference type="EMBL" id="GFJ94083.1"/>
    </source>
</evidence>
<gene>
    <name evidence="5" type="ORF">Prum_077250</name>
</gene>
<dbReference type="Pfam" id="PF01370">
    <property type="entry name" value="Epimerase"/>
    <property type="match status" value="1"/>
</dbReference>
<dbReference type="InterPro" id="IPR036291">
    <property type="entry name" value="NAD(P)-bd_dom_sf"/>
</dbReference>
<evidence type="ECO:0000256" key="1">
    <source>
        <dbReference type="ARBA" id="ARBA00007637"/>
    </source>
</evidence>